<evidence type="ECO:0000256" key="2">
    <source>
        <dbReference type="ARBA" id="ARBA00022679"/>
    </source>
</evidence>
<keyword evidence="14" id="KW-1185">Reference proteome</keyword>
<feature type="binding site" evidence="9">
    <location>
        <position position="98"/>
    </location>
    <ligand>
        <name>Mg(2+)</name>
        <dbReference type="ChEBI" id="CHEBI:18420"/>
    </ligand>
</feature>
<organism evidence="13 14">
    <name type="scientific">Eubacterium ruminantium</name>
    <dbReference type="NCBI Taxonomy" id="42322"/>
    <lineage>
        <taxon>Bacteria</taxon>
        <taxon>Bacillati</taxon>
        <taxon>Bacillota</taxon>
        <taxon>Clostridia</taxon>
        <taxon>Eubacteriales</taxon>
        <taxon>Eubacteriaceae</taxon>
        <taxon>Eubacterium</taxon>
    </lineage>
</organism>
<evidence type="ECO:0000256" key="3">
    <source>
        <dbReference type="ARBA" id="ARBA00022723"/>
    </source>
</evidence>
<evidence type="ECO:0000256" key="4">
    <source>
        <dbReference type="ARBA" id="ARBA00022842"/>
    </source>
</evidence>
<evidence type="ECO:0000256" key="9">
    <source>
        <dbReference type="HAMAP-Rule" id="MF_00097"/>
    </source>
</evidence>
<dbReference type="Pfam" id="PF02581">
    <property type="entry name" value="TMP-TENI"/>
    <property type="match status" value="1"/>
</dbReference>
<dbReference type="GO" id="GO:0004789">
    <property type="term" value="F:thiamine-phosphate diphosphorylase activity"/>
    <property type="evidence" value="ECO:0007669"/>
    <property type="project" value="UniProtKB-UniRule"/>
</dbReference>
<feature type="binding site" evidence="9">
    <location>
        <position position="146"/>
    </location>
    <ligand>
        <name>4-amino-2-methyl-5-(diphosphooxymethyl)pyrimidine</name>
        <dbReference type="ChEBI" id="CHEBI:57841"/>
    </ligand>
</feature>
<dbReference type="InterPro" id="IPR013785">
    <property type="entry name" value="Aldolase_TIM"/>
</dbReference>
<dbReference type="GO" id="GO:0000287">
    <property type="term" value="F:magnesium ion binding"/>
    <property type="evidence" value="ECO:0007669"/>
    <property type="project" value="UniProtKB-UniRule"/>
</dbReference>
<keyword evidence="3 9" id="KW-0479">Metal-binding</keyword>
<keyword evidence="2 9" id="KW-0808">Transferase</keyword>
<evidence type="ECO:0000313" key="14">
    <source>
        <dbReference type="Proteomes" id="UP000189857"/>
    </source>
</evidence>
<feature type="binding site" evidence="9">
    <location>
        <begin position="193"/>
        <end position="194"/>
    </location>
    <ligand>
        <name>2-[(2R,5Z)-2-carboxy-4-methylthiazol-5(2H)-ylidene]ethyl phosphate</name>
        <dbReference type="ChEBI" id="CHEBI:62899"/>
    </ligand>
</feature>
<feature type="binding site" evidence="9">
    <location>
        <position position="117"/>
    </location>
    <ligand>
        <name>4-amino-2-methyl-5-(diphosphooxymethyl)pyrimidine</name>
        <dbReference type="ChEBI" id="CHEBI:57841"/>
    </ligand>
</feature>
<name>A0A1T4LDH2_9FIRM</name>
<dbReference type="HAMAP" id="MF_00097">
    <property type="entry name" value="TMP_synthase"/>
    <property type="match status" value="1"/>
</dbReference>
<evidence type="ECO:0000256" key="10">
    <source>
        <dbReference type="RuleBase" id="RU003826"/>
    </source>
</evidence>
<feature type="binding site" evidence="9">
    <location>
        <position position="79"/>
    </location>
    <ligand>
        <name>Mg(2+)</name>
        <dbReference type="ChEBI" id="CHEBI:18420"/>
    </ligand>
</feature>
<evidence type="ECO:0000256" key="8">
    <source>
        <dbReference type="ARBA" id="ARBA00047883"/>
    </source>
</evidence>
<dbReference type="GO" id="GO:0005737">
    <property type="term" value="C:cytoplasm"/>
    <property type="evidence" value="ECO:0007669"/>
    <property type="project" value="TreeGrafter"/>
</dbReference>
<gene>
    <name evidence="9" type="primary">thiE</name>
    <name evidence="13" type="ORF">SAMN02745110_00802</name>
</gene>
<feature type="domain" description="Thiamine phosphate synthase/TenI" evidence="12">
    <location>
        <begin position="15"/>
        <end position="196"/>
    </location>
</feature>
<feature type="binding site" evidence="9">
    <location>
        <begin position="143"/>
        <end position="145"/>
    </location>
    <ligand>
        <name>2-[(2R,5Z)-2-carboxy-4-methylthiazol-5(2H)-ylidene]ethyl phosphate</name>
        <dbReference type="ChEBI" id="CHEBI:62899"/>
    </ligand>
</feature>
<protein>
    <recommendedName>
        <fullName evidence="9">Thiamine-phosphate synthase</fullName>
        <shortName evidence="9">TP synthase</shortName>
        <shortName evidence="9">TPS</shortName>
        <ecNumber evidence="9">2.5.1.3</ecNumber>
    </recommendedName>
    <alternativeName>
        <fullName evidence="9">Thiamine-phosphate pyrophosphorylase</fullName>
        <shortName evidence="9">TMP pyrophosphorylase</shortName>
        <shortName evidence="9">TMP-PPase</shortName>
    </alternativeName>
</protein>
<evidence type="ECO:0000259" key="12">
    <source>
        <dbReference type="Pfam" id="PF02581"/>
    </source>
</evidence>
<comment type="function">
    <text evidence="9">Condenses 4-methyl-5-(beta-hydroxyethyl)thiazole monophosphate (THZ-P) and 2-methyl-4-amino-5-hydroxymethyl pyrimidine pyrophosphate (HMP-PP) to form thiamine monophosphate (TMP).</text>
</comment>
<dbReference type="CDD" id="cd00564">
    <property type="entry name" value="TMP_TenI"/>
    <property type="match status" value="1"/>
</dbReference>
<accession>A0A1T4LDH2</accession>
<dbReference type="RefSeq" id="WP_078786616.1">
    <property type="nucleotide sequence ID" value="NZ_FMTO01000005.1"/>
</dbReference>
<comment type="cofactor">
    <cofactor evidence="9">
        <name>Mg(2+)</name>
        <dbReference type="ChEBI" id="CHEBI:18420"/>
    </cofactor>
    <text evidence="9">Binds 1 Mg(2+) ion per subunit.</text>
</comment>
<dbReference type="InterPro" id="IPR034291">
    <property type="entry name" value="TMP_synthase"/>
</dbReference>
<dbReference type="PANTHER" id="PTHR20857:SF15">
    <property type="entry name" value="THIAMINE-PHOSPHATE SYNTHASE"/>
    <property type="match status" value="1"/>
</dbReference>
<evidence type="ECO:0000256" key="7">
    <source>
        <dbReference type="ARBA" id="ARBA00047851"/>
    </source>
</evidence>
<comment type="similarity">
    <text evidence="9 10">Belongs to the thiamine-phosphate synthase family.</text>
</comment>
<dbReference type="PANTHER" id="PTHR20857">
    <property type="entry name" value="THIAMINE-PHOSPHATE PYROPHOSPHORYLASE"/>
    <property type="match status" value="1"/>
</dbReference>
<dbReference type="SUPFAM" id="SSF51391">
    <property type="entry name" value="Thiamin phosphate synthase"/>
    <property type="match status" value="1"/>
</dbReference>
<dbReference type="GO" id="GO:0009229">
    <property type="term" value="P:thiamine diphosphate biosynthetic process"/>
    <property type="evidence" value="ECO:0007669"/>
    <property type="project" value="UniProtKB-UniRule"/>
</dbReference>
<feature type="binding site" evidence="9">
    <location>
        <position position="173"/>
    </location>
    <ligand>
        <name>2-[(2R,5Z)-2-carboxy-4-methylthiazol-5(2H)-ylidene]ethyl phosphate</name>
        <dbReference type="ChEBI" id="CHEBI:62899"/>
    </ligand>
</feature>
<keyword evidence="4 9" id="KW-0460">Magnesium</keyword>
<reference evidence="13 14" key="1">
    <citation type="submission" date="2017-02" db="EMBL/GenBank/DDBJ databases">
        <authorList>
            <person name="Peterson S.W."/>
        </authorList>
    </citation>
    <scope>NUCLEOTIDE SEQUENCE [LARGE SCALE GENOMIC DNA]</scope>
    <source>
        <strain evidence="13 14">ATCC 17233</strain>
    </source>
</reference>
<dbReference type="AlphaFoldDB" id="A0A1T4LDH2"/>
<dbReference type="InterPro" id="IPR036206">
    <property type="entry name" value="ThiamineP_synth_sf"/>
</dbReference>
<comment type="catalytic activity">
    <reaction evidence="8 9 10">
        <text>2-[(2R,5Z)-2-carboxy-4-methylthiazol-5(2H)-ylidene]ethyl phosphate + 4-amino-2-methyl-5-(diphosphooxymethyl)pyrimidine + 2 H(+) = thiamine phosphate + CO2 + diphosphate</text>
        <dbReference type="Rhea" id="RHEA:47844"/>
        <dbReference type="ChEBI" id="CHEBI:15378"/>
        <dbReference type="ChEBI" id="CHEBI:16526"/>
        <dbReference type="ChEBI" id="CHEBI:33019"/>
        <dbReference type="ChEBI" id="CHEBI:37575"/>
        <dbReference type="ChEBI" id="CHEBI:57841"/>
        <dbReference type="ChEBI" id="CHEBI:62899"/>
        <dbReference type="EC" id="2.5.1.3"/>
    </reaction>
</comment>
<comment type="pathway">
    <text evidence="1 9 11">Cofactor biosynthesis; thiamine diphosphate biosynthesis; thiamine phosphate from 4-amino-2-methyl-5-diphosphomethylpyrimidine and 4-methyl-5-(2-phosphoethyl)-thiazole: step 1/1.</text>
</comment>
<dbReference type="GO" id="GO:0009228">
    <property type="term" value="P:thiamine biosynthetic process"/>
    <property type="evidence" value="ECO:0007669"/>
    <property type="project" value="UniProtKB-KW"/>
</dbReference>
<dbReference type="NCBIfam" id="TIGR00693">
    <property type="entry name" value="thiE"/>
    <property type="match status" value="1"/>
</dbReference>
<dbReference type="UniPathway" id="UPA00060">
    <property type="reaction ID" value="UER00141"/>
</dbReference>
<keyword evidence="5 9" id="KW-0784">Thiamine biosynthesis</keyword>
<dbReference type="FunFam" id="3.20.20.70:FF:000096">
    <property type="entry name" value="Thiamine-phosphate synthase"/>
    <property type="match status" value="1"/>
</dbReference>
<evidence type="ECO:0000313" key="13">
    <source>
        <dbReference type="EMBL" id="SJZ52710.1"/>
    </source>
</evidence>
<comment type="catalytic activity">
    <reaction evidence="6 9 10">
        <text>4-methyl-5-(2-phosphooxyethyl)-thiazole + 4-amino-2-methyl-5-(diphosphooxymethyl)pyrimidine + H(+) = thiamine phosphate + diphosphate</text>
        <dbReference type="Rhea" id="RHEA:22328"/>
        <dbReference type="ChEBI" id="CHEBI:15378"/>
        <dbReference type="ChEBI" id="CHEBI:33019"/>
        <dbReference type="ChEBI" id="CHEBI:37575"/>
        <dbReference type="ChEBI" id="CHEBI:57841"/>
        <dbReference type="ChEBI" id="CHEBI:58296"/>
        <dbReference type="EC" id="2.5.1.3"/>
    </reaction>
</comment>
<dbReference type="EMBL" id="FUXA01000005">
    <property type="protein sequence ID" value="SJZ52710.1"/>
    <property type="molecule type" value="Genomic_DNA"/>
</dbReference>
<sequence>MARFTKEEIRRAMLLYAVTDRYWLKEGETLYEKTEEAIRGGATFVQLREKKAGKDEIISLGKGLKELCGRYKVPFILDDDIELTLLLDADGVHVGQNDRPAAEVRKLIGPDRILGVSAHSVEEALRAEKDGADYLGVGAAFATGTKKDASPLSHDTLQAICEAVNIPVVAIGGITEENVSELAGRGVSGVAVVSAIYGQDDVEAAAARMKKLVEKL</sequence>
<feature type="binding site" evidence="9">
    <location>
        <position position="78"/>
    </location>
    <ligand>
        <name>4-amino-2-methyl-5-(diphosphooxymethyl)pyrimidine</name>
        <dbReference type="ChEBI" id="CHEBI:57841"/>
    </ligand>
</feature>
<dbReference type="InterPro" id="IPR022998">
    <property type="entry name" value="ThiamineP_synth_TenI"/>
</dbReference>
<dbReference type="Gene3D" id="3.20.20.70">
    <property type="entry name" value="Aldolase class I"/>
    <property type="match status" value="1"/>
</dbReference>
<proteinExistence type="inferred from homology"/>
<evidence type="ECO:0000256" key="1">
    <source>
        <dbReference type="ARBA" id="ARBA00005165"/>
    </source>
</evidence>
<feature type="binding site" evidence="9">
    <location>
        <begin position="46"/>
        <end position="50"/>
    </location>
    <ligand>
        <name>4-amino-2-methyl-5-(diphosphooxymethyl)pyrimidine</name>
        <dbReference type="ChEBI" id="CHEBI:57841"/>
    </ligand>
</feature>
<evidence type="ECO:0000256" key="5">
    <source>
        <dbReference type="ARBA" id="ARBA00022977"/>
    </source>
</evidence>
<dbReference type="OrthoDB" id="9812206at2"/>
<evidence type="ECO:0000256" key="11">
    <source>
        <dbReference type="RuleBase" id="RU004253"/>
    </source>
</evidence>
<evidence type="ECO:0000256" key="6">
    <source>
        <dbReference type="ARBA" id="ARBA00047334"/>
    </source>
</evidence>
<dbReference type="Proteomes" id="UP000189857">
    <property type="component" value="Unassembled WGS sequence"/>
</dbReference>
<comment type="catalytic activity">
    <reaction evidence="7 9 10">
        <text>2-(2-carboxy-4-methylthiazol-5-yl)ethyl phosphate + 4-amino-2-methyl-5-(diphosphooxymethyl)pyrimidine + 2 H(+) = thiamine phosphate + CO2 + diphosphate</text>
        <dbReference type="Rhea" id="RHEA:47848"/>
        <dbReference type="ChEBI" id="CHEBI:15378"/>
        <dbReference type="ChEBI" id="CHEBI:16526"/>
        <dbReference type="ChEBI" id="CHEBI:33019"/>
        <dbReference type="ChEBI" id="CHEBI:37575"/>
        <dbReference type="ChEBI" id="CHEBI:57841"/>
        <dbReference type="ChEBI" id="CHEBI:62890"/>
        <dbReference type="EC" id="2.5.1.3"/>
    </reaction>
</comment>
<dbReference type="EC" id="2.5.1.3" evidence="9"/>